<dbReference type="PANTHER" id="PTHR47552:SF1">
    <property type="entry name" value="PHOSPHORIBOSYLFORMYLGLYCINAMIDINE SYNTHASE SUBUNIT PURQ"/>
    <property type="match status" value="1"/>
</dbReference>
<accession>A0A9D0YPK6</accession>
<feature type="active site" evidence="8">
    <location>
        <position position="204"/>
    </location>
</feature>
<dbReference type="GO" id="GO:0005524">
    <property type="term" value="F:ATP binding"/>
    <property type="evidence" value="ECO:0007669"/>
    <property type="project" value="UniProtKB-KW"/>
</dbReference>
<comment type="catalytic activity">
    <reaction evidence="8">
        <text>L-glutamine + H2O = L-glutamate + NH4(+)</text>
        <dbReference type="Rhea" id="RHEA:15889"/>
        <dbReference type="ChEBI" id="CHEBI:15377"/>
        <dbReference type="ChEBI" id="CHEBI:28938"/>
        <dbReference type="ChEBI" id="CHEBI:29985"/>
        <dbReference type="ChEBI" id="CHEBI:58359"/>
        <dbReference type="EC" id="3.5.1.2"/>
    </reaction>
</comment>
<evidence type="ECO:0000313" key="9">
    <source>
        <dbReference type="EMBL" id="HIP98583.1"/>
    </source>
</evidence>
<keyword evidence="4 8" id="KW-0658">Purine biosynthesis</keyword>
<evidence type="ECO:0000256" key="2">
    <source>
        <dbReference type="ARBA" id="ARBA00022598"/>
    </source>
</evidence>
<dbReference type="GO" id="GO:0006189">
    <property type="term" value="P:'de novo' IMP biosynthetic process"/>
    <property type="evidence" value="ECO:0007669"/>
    <property type="project" value="UniProtKB-UniRule"/>
</dbReference>
<proteinExistence type="inferred from homology"/>
<dbReference type="EC" id="3.5.1.2" evidence="8"/>
<dbReference type="GO" id="GO:0004359">
    <property type="term" value="F:glutaminase activity"/>
    <property type="evidence" value="ECO:0007669"/>
    <property type="project" value="UniProtKB-EC"/>
</dbReference>
<keyword evidence="2 8" id="KW-0436">Ligase</keyword>
<dbReference type="SUPFAM" id="SSF52317">
    <property type="entry name" value="Class I glutamine amidotransferase-like"/>
    <property type="match status" value="1"/>
</dbReference>
<feature type="active site" evidence="8">
    <location>
        <position position="202"/>
    </location>
</feature>
<evidence type="ECO:0000256" key="3">
    <source>
        <dbReference type="ARBA" id="ARBA00022741"/>
    </source>
</evidence>
<dbReference type="Proteomes" id="UP000606463">
    <property type="component" value="Unassembled WGS sequence"/>
</dbReference>
<dbReference type="PROSITE" id="PS51273">
    <property type="entry name" value="GATASE_TYPE_1"/>
    <property type="match status" value="1"/>
</dbReference>
<comment type="subcellular location">
    <subcellularLocation>
        <location evidence="8">Cytoplasm</location>
    </subcellularLocation>
</comment>
<evidence type="ECO:0000313" key="10">
    <source>
        <dbReference type="Proteomes" id="UP000606463"/>
    </source>
</evidence>
<dbReference type="SMART" id="SM01211">
    <property type="entry name" value="GATase_5"/>
    <property type="match status" value="1"/>
</dbReference>
<evidence type="ECO:0000256" key="6">
    <source>
        <dbReference type="ARBA" id="ARBA00022840"/>
    </source>
</evidence>
<keyword evidence="7 8" id="KW-0315">Glutamine amidotransferase</keyword>
<dbReference type="PANTHER" id="PTHR47552">
    <property type="entry name" value="PHOSPHORIBOSYLFORMYLGLYCINAMIDINE SYNTHASE SUBUNIT PURQ"/>
    <property type="match status" value="1"/>
</dbReference>
<comment type="subunit">
    <text evidence="8">Part of the FGAM synthase complex composed of 1 PurL, 1 PurQ and 2 PurS subunits.</text>
</comment>
<comment type="function">
    <text evidence="8">Part of the phosphoribosylformylglycinamidine synthase complex involved in the purines biosynthetic pathway. Catalyzes the ATP-dependent conversion of formylglycinamide ribonucleotide (FGAR) and glutamine to yield formylglycinamidine ribonucleotide (FGAM) and glutamate. The FGAM synthase complex is composed of three subunits. PurQ produces an ammonia molecule by converting glutamine to glutamate. PurL transfers the ammonia molecule to FGAR to form FGAM in an ATP-dependent manner. PurS interacts with PurQ and PurL and is thought to assist in the transfer of the ammonia molecule from PurQ to PurL.</text>
</comment>
<dbReference type="GO" id="GO:0005737">
    <property type="term" value="C:cytoplasm"/>
    <property type="evidence" value="ECO:0007669"/>
    <property type="project" value="UniProtKB-SubCell"/>
</dbReference>
<name>A0A9D0YPK6_AQUAO</name>
<keyword evidence="1 8" id="KW-0963">Cytoplasm</keyword>
<protein>
    <recommendedName>
        <fullName evidence="8">Phosphoribosylformylglycinamidine synthase subunit PurQ</fullName>
        <shortName evidence="8">FGAM synthase</shortName>
        <ecNumber evidence="8">6.3.5.3</ecNumber>
    </recommendedName>
    <alternativeName>
        <fullName evidence="8">Formylglycinamide ribonucleotide amidotransferase subunit I</fullName>
        <shortName evidence="8">FGAR amidotransferase I</shortName>
        <shortName evidence="8">FGAR-AT I</shortName>
    </alternativeName>
    <alternativeName>
        <fullName evidence="8">Glutaminase PurQ</fullName>
        <ecNumber evidence="8">3.5.1.2</ecNumber>
    </alternativeName>
    <alternativeName>
        <fullName evidence="8">Phosphoribosylformylglycinamidine synthase subunit I</fullName>
    </alternativeName>
</protein>
<dbReference type="EC" id="6.3.5.3" evidence="8"/>
<reference evidence="9" key="1">
    <citation type="journal article" date="2020" name="ISME J.">
        <title>Gammaproteobacteria mediating utilization of methyl-, sulfur- and petroleum organic compounds in deep ocean hydrothermal plumes.</title>
        <authorList>
            <person name="Zhou Z."/>
            <person name="Liu Y."/>
            <person name="Pan J."/>
            <person name="Cron B.R."/>
            <person name="Toner B.M."/>
            <person name="Anantharaman K."/>
            <person name="Breier J.A."/>
            <person name="Dick G.J."/>
            <person name="Li M."/>
        </authorList>
    </citation>
    <scope>NUCLEOTIDE SEQUENCE</scope>
    <source>
        <strain evidence="9">SZUA-1501</strain>
    </source>
</reference>
<dbReference type="CDD" id="cd01740">
    <property type="entry name" value="GATase1_FGAR_AT"/>
    <property type="match status" value="1"/>
</dbReference>
<comment type="pathway">
    <text evidence="8">Purine metabolism; IMP biosynthesis via de novo pathway; 5-amino-1-(5-phospho-D-ribosyl)imidazole from N(2)-formyl-N(1)-(5-phospho-D-ribosyl)glycinamide: step 1/2.</text>
</comment>
<keyword evidence="5 8" id="KW-0378">Hydrolase</keyword>
<feature type="active site" description="Nucleophile" evidence="8">
    <location>
        <position position="85"/>
    </location>
</feature>
<dbReference type="GO" id="GO:0004642">
    <property type="term" value="F:phosphoribosylformylglycinamidine synthase activity"/>
    <property type="evidence" value="ECO:0007669"/>
    <property type="project" value="UniProtKB-UniRule"/>
</dbReference>
<comment type="caution">
    <text evidence="9">The sequence shown here is derived from an EMBL/GenBank/DDBJ whole genome shotgun (WGS) entry which is preliminary data.</text>
</comment>
<evidence type="ECO:0000256" key="5">
    <source>
        <dbReference type="ARBA" id="ARBA00022801"/>
    </source>
</evidence>
<dbReference type="NCBIfam" id="TIGR01737">
    <property type="entry name" value="FGAM_synth_I"/>
    <property type="match status" value="1"/>
</dbReference>
<gene>
    <name evidence="8 9" type="primary">purQ</name>
    <name evidence="9" type="ORF">EYH37_04385</name>
</gene>
<sequence>MKFGVAVFPGSNCDYDTFYVIDEILNKPVKFLYWEDRNIDVDCVVIPGGFSFGDYLRPGALASKTPLAEAIYNFAQKGGLVVGICNGFQILTEMHLLPGVLIPNKQLKFVCKPVYLRVENENTPFTRKLERGSVIKIPIAHHDGNFYAPPGELKKLEENGQVLLRYCSPEGEVSSPYNPNGSANNIAGIVNKGGNVFGLMPHPERASENELGNNSALFIWYSLIEG</sequence>
<dbReference type="AlphaFoldDB" id="A0A9D0YPK6"/>
<dbReference type="EMBL" id="DQVE01000047">
    <property type="protein sequence ID" value="HIP98583.1"/>
    <property type="molecule type" value="Genomic_DNA"/>
</dbReference>
<comment type="catalytic activity">
    <reaction evidence="8">
        <text>N(2)-formyl-N(1)-(5-phospho-beta-D-ribosyl)glycinamide + L-glutamine + ATP + H2O = 2-formamido-N(1)-(5-O-phospho-beta-D-ribosyl)acetamidine + L-glutamate + ADP + phosphate + H(+)</text>
        <dbReference type="Rhea" id="RHEA:17129"/>
        <dbReference type="ChEBI" id="CHEBI:15377"/>
        <dbReference type="ChEBI" id="CHEBI:15378"/>
        <dbReference type="ChEBI" id="CHEBI:29985"/>
        <dbReference type="ChEBI" id="CHEBI:30616"/>
        <dbReference type="ChEBI" id="CHEBI:43474"/>
        <dbReference type="ChEBI" id="CHEBI:58359"/>
        <dbReference type="ChEBI" id="CHEBI:147286"/>
        <dbReference type="ChEBI" id="CHEBI:147287"/>
        <dbReference type="ChEBI" id="CHEBI:456216"/>
        <dbReference type="EC" id="6.3.5.3"/>
    </reaction>
</comment>
<organism evidence="9 10">
    <name type="scientific">Aquifex aeolicus</name>
    <dbReference type="NCBI Taxonomy" id="63363"/>
    <lineage>
        <taxon>Bacteria</taxon>
        <taxon>Pseudomonadati</taxon>
        <taxon>Aquificota</taxon>
        <taxon>Aquificia</taxon>
        <taxon>Aquificales</taxon>
        <taxon>Aquificaceae</taxon>
        <taxon>Aquifex</taxon>
    </lineage>
</organism>
<evidence type="ECO:0000256" key="8">
    <source>
        <dbReference type="HAMAP-Rule" id="MF_00421"/>
    </source>
</evidence>
<keyword evidence="3 8" id="KW-0547">Nucleotide-binding</keyword>
<dbReference type="Gene3D" id="3.40.50.880">
    <property type="match status" value="1"/>
</dbReference>
<dbReference type="PIRSF" id="PIRSF001586">
    <property type="entry name" value="FGAM_synth_I"/>
    <property type="match status" value="1"/>
</dbReference>
<evidence type="ECO:0000256" key="1">
    <source>
        <dbReference type="ARBA" id="ARBA00022490"/>
    </source>
</evidence>
<dbReference type="NCBIfam" id="NF002957">
    <property type="entry name" value="PRK03619.1"/>
    <property type="match status" value="1"/>
</dbReference>
<evidence type="ECO:0000256" key="4">
    <source>
        <dbReference type="ARBA" id="ARBA00022755"/>
    </source>
</evidence>
<dbReference type="HAMAP" id="MF_00421">
    <property type="entry name" value="PurQ"/>
    <property type="match status" value="1"/>
</dbReference>
<keyword evidence="6 8" id="KW-0067">ATP-binding</keyword>
<evidence type="ECO:0000256" key="7">
    <source>
        <dbReference type="ARBA" id="ARBA00022962"/>
    </source>
</evidence>
<dbReference type="InterPro" id="IPR029062">
    <property type="entry name" value="Class_I_gatase-like"/>
</dbReference>
<dbReference type="InterPro" id="IPR010075">
    <property type="entry name" value="PRibForGlyAmidine_synth_PurQ"/>
</dbReference>
<dbReference type="Pfam" id="PF13507">
    <property type="entry name" value="GATase_5"/>
    <property type="match status" value="1"/>
</dbReference>